<proteinExistence type="predicted"/>
<dbReference type="KEGG" id="bze:COCCADRAFT_45437"/>
<keyword evidence="4" id="KW-1185">Reference proteome</keyword>
<reference evidence="3 4" key="1">
    <citation type="journal article" date="2013" name="PLoS Genet.">
        <title>Comparative genome structure, secondary metabolite, and effector coding capacity across Cochliobolus pathogens.</title>
        <authorList>
            <person name="Condon B.J."/>
            <person name="Leng Y."/>
            <person name="Wu D."/>
            <person name="Bushley K.E."/>
            <person name="Ohm R.A."/>
            <person name="Otillar R."/>
            <person name="Martin J."/>
            <person name="Schackwitz W."/>
            <person name="Grimwood J."/>
            <person name="MohdZainudin N."/>
            <person name="Xue C."/>
            <person name="Wang R."/>
            <person name="Manning V.A."/>
            <person name="Dhillon B."/>
            <person name="Tu Z.J."/>
            <person name="Steffenson B.J."/>
            <person name="Salamov A."/>
            <person name="Sun H."/>
            <person name="Lowry S."/>
            <person name="LaButti K."/>
            <person name="Han J."/>
            <person name="Copeland A."/>
            <person name="Lindquist E."/>
            <person name="Barry K."/>
            <person name="Schmutz J."/>
            <person name="Baker S.E."/>
            <person name="Ciuffetti L.M."/>
            <person name="Grigoriev I.V."/>
            <person name="Zhong S."/>
            <person name="Turgeon B.G."/>
        </authorList>
    </citation>
    <scope>NUCLEOTIDE SEQUENCE [LARGE SCALE GENOMIC DNA]</scope>
    <source>
        <strain evidence="3 4">26-R-13</strain>
    </source>
</reference>
<gene>
    <name evidence="3" type="ORF">COCCADRAFT_45437</name>
</gene>
<evidence type="ECO:0000256" key="2">
    <source>
        <dbReference type="SAM" id="SignalP"/>
    </source>
</evidence>
<organism evidence="3 4">
    <name type="scientific">Cochliobolus carbonum (strain 26-R-13)</name>
    <name type="common">Maize leaf spot fungus</name>
    <name type="synonym">Bipolaris zeicola</name>
    <dbReference type="NCBI Taxonomy" id="930089"/>
    <lineage>
        <taxon>Eukaryota</taxon>
        <taxon>Fungi</taxon>
        <taxon>Dikarya</taxon>
        <taxon>Ascomycota</taxon>
        <taxon>Pezizomycotina</taxon>
        <taxon>Dothideomycetes</taxon>
        <taxon>Pleosporomycetidae</taxon>
        <taxon>Pleosporales</taxon>
        <taxon>Pleosporineae</taxon>
        <taxon>Pleosporaceae</taxon>
        <taxon>Bipolaris</taxon>
    </lineage>
</organism>
<sequence>MRASCIYLTSALCMGAVAYDTPYAMSTSDFSGISGDSYQCENRMKPSVTCTDPALNNDTCSCTCTNGIIFNQPVPSPSQNNGGNDASLDTCQAEKDQYMEREREAMDKLNEAEQAHATREKQLLDELTSVRQAHATRERYLLTEANTCWPLTRFKYQGCYFDSNDRLINDLLTNDNTMT</sequence>
<dbReference type="EMBL" id="KI965007">
    <property type="protein sequence ID" value="EUC27098.1"/>
    <property type="molecule type" value="Genomic_DNA"/>
</dbReference>
<keyword evidence="1" id="KW-0175">Coiled coil</keyword>
<dbReference type="AlphaFoldDB" id="W6XNM1"/>
<evidence type="ECO:0000313" key="4">
    <source>
        <dbReference type="Proteomes" id="UP000053841"/>
    </source>
</evidence>
<name>W6XNM1_COCC2</name>
<protein>
    <recommendedName>
        <fullName evidence="5">Secreted protein</fullName>
    </recommendedName>
</protein>
<feature type="coiled-coil region" evidence="1">
    <location>
        <begin position="88"/>
        <end position="115"/>
    </location>
</feature>
<accession>W6XNM1</accession>
<feature type="non-terminal residue" evidence="3">
    <location>
        <position position="179"/>
    </location>
</feature>
<feature type="chain" id="PRO_5004885000" description="Secreted protein" evidence="2">
    <location>
        <begin position="19"/>
        <end position="179"/>
    </location>
</feature>
<evidence type="ECO:0008006" key="5">
    <source>
        <dbReference type="Google" id="ProtNLM"/>
    </source>
</evidence>
<feature type="signal peptide" evidence="2">
    <location>
        <begin position="1"/>
        <end position="18"/>
    </location>
</feature>
<dbReference type="OrthoDB" id="3695462at2759"/>
<dbReference type="GeneID" id="19149822"/>
<dbReference type="HOGENOM" id="CLU_077165_1_0_1"/>
<dbReference type="Proteomes" id="UP000053841">
    <property type="component" value="Unassembled WGS sequence"/>
</dbReference>
<dbReference type="RefSeq" id="XP_007718597.1">
    <property type="nucleotide sequence ID" value="XM_007720407.1"/>
</dbReference>
<evidence type="ECO:0000256" key="1">
    <source>
        <dbReference type="SAM" id="Coils"/>
    </source>
</evidence>
<evidence type="ECO:0000313" key="3">
    <source>
        <dbReference type="EMBL" id="EUC27098.1"/>
    </source>
</evidence>
<keyword evidence="2" id="KW-0732">Signal</keyword>